<sequence>MIFRLIIKIFFEKMSENQPSFFYGVAYGYNRGVFSTYKEAMAAMKGFPQAVYKKFKNREDAEEFVQKSKPDATLFEAKETDTDDKFYAVARGRVIGIFKDLETVKKNTQGFPKSMHKKFATFAEAKSYFDKFSEGKVDETAKSPRRKRTHAETTDGNTDGPTVRNVARKRTSGKVGDTDESEGGELDHTQIMNESTEDEEGGGADQEEEEKETEEAVSNKNIDNKDKIENGGEVEEKKVEEEGDKSEVIMDEGKGQKDEENPSNAVEEQQKHAIMEE</sequence>
<dbReference type="SUPFAM" id="SSF55658">
    <property type="entry name" value="L9 N-domain-like"/>
    <property type="match status" value="2"/>
</dbReference>
<feature type="domain" description="Ribonuclease H1 N-terminal" evidence="2">
    <location>
        <begin position="85"/>
        <end position="128"/>
    </location>
</feature>
<feature type="compositionally biased region" description="Basic and acidic residues" evidence="1">
    <location>
        <begin position="222"/>
        <end position="260"/>
    </location>
</feature>
<dbReference type="Proteomes" id="UP000580250">
    <property type="component" value="Unassembled WGS sequence"/>
</dbReference>
<evidence type="ECO:0000259" key="2">
    <source>
        <dbReference type="Pfam" id="PF01693"/>
    </source>
</evidence>
<dbReference type="InterPro" id="IPR011320">
    <property type="entry name" value="RNase_H1_N"/>
</dbReference>
<feature type="region of interest" description="Disordered" evidence="1">
    <location>
        <begin position="136"/>
        <end position="277"/>
    </location>
</feature>
<dbReference type="InterPro" id="IPR037056">
    <property type="entry name" value="RNase_H1_N_sf"/>
</dbReference>
<feature type="compositionally biased region" description="Basic and acidic residues" evidence="1">
    <location>
        <begin position="268"/>
        <end position="277"/>
    </location>
</feature>
<evidence type="ECO:0000313" key="4">
    <source>
        <dbReference type="Proteomes" id="UP000580250"/>
    </source>
</evidence>
<gene>
    <name evidence="3" type="ORF">MENT_LOCUS27671</name>
</gene>
<dbReference type="EMBL" id="CAJEWN010000264">
    <property type="protein sequence ID" value="CAD2175913.1"/>
    <property type="molecule type" value="Genomic_DNA"/>
</dbReference>
<accession>A0A6V7VM09</accession>
<dbReference type="Pfam" id="PF01693">
    <property type="entry name" value="Cauli_VI"/>
    <property type="match status" value="2"/>
</dbReference>
<comment type="caution">
    <text evidence="3">The sequence shown here is derived from an EMBL/GenBank/DDBJ whole genome shotgun (WGS) entry which is preliminary data.</text>
</comment>
<reference evidence="3 4" key="1">
    <citation type="submission" date="2020-08" db="EMBL/GenBank/DDBJ databases">
        <authorList>
            <person name="Koutsovoulos G."/>
            <person name="Danchin GJ E."/>
        </authorList>
    </citation>
    <scope>NUCLEOTIDE SEQUENCE [LARGE SCALE GENOMIC DNA]</scope>
</reference>
<dbReference type="OrthoDB" id="2329734at2759"/>
<name>A0A6V7VM09_MELEN</name>
<proteinExistence type="predicted"/>
<dbReference type="Gene3D" id="3.40.970.10">
    <property type="entry name" value="Ribonuclease H1, N-terminal domain"/>
    <property type="match status" value="2"/>
</dbReference>
<organism evidence="3 4">
    <name type="scientific">Meloidogyne enterolobii</name>
    <name type="common">Root-knot nematode worm</name>
    <name type="synonym">Meloidogyne mayaguensis</name>
    <dbReference type="NCBI Taxonomy" id="390850"/>
    <lineage>
        <taxon>Eukaryota</taxon>
        <taxon>Metazoa</taxon>
        <taxon>Ecdysozoa</taxon>
        <taxon>Nematoda</taxon>
        <taxon>Chromadorea</taxon>
        <taxon>Rhabditida</taxon>
        <taxon>Tylenchina</taxon>
        <taxon>Tylenchomorpha</taxon>
        <taxon>Tylenchoidea</taxon>
        <taxon>Meloidogynidae</taxon>
        <taxon>Meloidogyninae</taxon>
        <taxon>Meloidogyne</taxon>
    </lineage>
</organism>
<protein>
    <recommendedName>
        <fullName evidence="2">Ribonuclease H1 N-terminal domain-containing protein</fullName>
    </recommendedName>
</protein>
<feature type="compositionally biased region" description="Acidic residues" evidence="1">
    <location>
        <begin position="195"/>
        <end position="215"/>
    </location>
</feature>
<feature type="domain" description="Ribonuclease H1 N-terminal" evidence="2">
    <location>
        <begin position="22"/>
        <end position="64"/>
    </location>
</feature>
<evidence type="ECO:0000256" key="1">
    <source>
        <dbReference type="SAM" id="MobiDB-lite"/>
    </source>
</evidence>
<evidence type="ECO:0000313" key="3">
    <source>
        <dbReference type="EMBL" id="CAD2175913.1"/>
    </source>
</evidence>
<dbReference type="AlphaFoldDB" id="A0A6V7VM09"/>
<dbReference type="InterPro" id="IPR009027">
    <property type="entry name" value="Ribosomal_bL9/RNase_H1_N"/>
</dbReference>